<feature type="domain" description="PAS" evidence="11">
    <location>
        <begin position="221"/>
        <end position="263"/>
    </location>
</feature>
<keyword evidence="5" id="KW-0808">Transferase</keyword>
<dbReference type="PANTHER" id="PTHR45453:SF1">
    <property type="entry name" value="PHOSPHATE REGULON SENSOR PROTEIN PHOR"/>
    <property type="match status" value="1"/>
</dbReference>
<keyword evidence="13" id="KW-1185">Reference proteome</keyword>
<keyword evidence="8 9" id="KW-0472">Membrane</keyword>
<reference evidence="12 13" key="1">
    <citation type="journal article" date="2021" name="Sci. Rep.">
        <title>The distribution of antibiotic resistance genes in chicken gut microbiota commensals.</title>
        <authorList>
            <person name="Juricova H."/>
            <person name="Matiasovicova J."/>
            <person name="Kubasova T."/>
            <person name="Cejkova D."/>
            <person name="Rychlik I."/>
        </authorList>
    </citation>
    <scope>NUCLEOTIDE SEQUENCE [LARGE SCALE GENOMIC DNA]</scope>
    <source>
        <strain evidence="12 13">An564</strain>
    </source>
</reference>
<proteinExistence type="predicted"/>
<evidence type="ECO:0000256" key="1">
    <source>
        <dbReference type="ARBA" id="ARBA00000085"/>
    </source>
</evidence>
<dbReference type="SMART" id="SM00387">
    <property type="entry name" value="HATPase_c"/>
    <property type="match status" value="1"/>
</dbReference>
<dbReference type="PANTHER" id="PTHR45453">
    <property type="entry name" value="PHOSPHATE REGULON SENSOR PROTEIN PHOR"/>
    <property type="match status" value="1"/>
</dbReference>
<dbReference type="Gene3D" id="3.30.450.20">
    <property type="entry name" value="PAS domain"/>
    <property type="match status" value="1"/>
</dbReference>
<dbReference type="EMBL" id="JACSNR010000004">
    <property type="protein sequence ID" value="MBM6923134.1"/>
    <property type="molecule type" value="Genomic_DNA"/>
</dbReference>
<dbReference type="Gene3D" id="1.10.287.130">
    <property type="match status" value="1"/>
</dbReference>
<keyword evidence="7" id="KW-0902">Two-component regulatory system</keyword>
<dbReference type="SUPFAM" id="SSF55785">
    <property type="entry name" value="PYP-like sensor domain (PAS domain)"/>
    <property type="match status" value="1"/>
</dbReference>
<dbReference type="Pfam" id="PF08448">
    <property type="entry name" value="PAS_4"/>
    <property type="match status" value="1"/>
</dbReference>
<dbReference type="InterPro" id="IPR003594">
    <property type="entry name" value="HATPase_dom"/>
</dbReference>
<feature type="domain" description="Histidine kinase" evidence="10">
    <location>
        <begin position="339"/>
        <end position="556"/>
    </location>
</feature>
<dbReference type="InterPro" id="IPR035965">
    <property type="entry name" value="PAS-like_dom_sf"/>
</dbReference>
<dbReference type="InterPro" id="IPR036097">
    <property type="entry name" value="HisK_dim/P_sf"/>
</dbReference>
<comment type="catalytic activity">
    <reaction evidence="1">
        <text>ATP + protein L-histidine = ADP + protein N-phospho-L-histidine.</text>
        <dbReference type="EC" id="2.7.13.3"/>
    </reaction>
</comment>
<dbReference type="SMART" id="SM00388">
    <property type="entry name" value="HisKA"/>
    <property type="match status" value="1"/>
</dbReference>
<dbReference type="InterPro" id="IPR050351">
    <property type="entry name" value="BphY/WalK/GraS-like"/>
</dbReference>
<evidence type="ECO:0000313" key="13">
    <source>
        <dbReference type="Proteomes" id="UP000724149"/>
    </source>
</evidence>
<dbReference type="CDD" id="cd00082">
    <property type="entry name" value="HisKA"/>
    <property type="match status" value="1"/>
</dbReference>
<comment type="caution">
    <text evidence="12">The sequence shown here is derived from an EMBL/GenBank/DDBJ whole genome shotgun (WGS) entry which is preliminary data.</text>
</comment>
<keyword evidence="9" id="KW-0812">Transmembrane</keyword>
<dbReference type="RefSeq" id="WP_204720398.1">
    <property type="nucleotide sequence ID" value="NZ_JACSNR010000004.1"/>
</dbReference>
<evidence type="ECO:0000256" key="5">
    <source>
        <dbReference type="ARBA" id="ARBA00022679"/>
    </source>
</evidence>
<dbReference type="InterPro" id="IPR000014">
    <property type="entry name" value="PAS"/>
</dbReference>
<dbReference type="NCBIfam" id="TIGR00229">
    <property type="entry name" value="sensory_box"/>
    <property type="match status" value="1"/>
</dbReference>
<dbReference type="SMART" id="SM00091">
    <property type="entry name" value="PAS"/>
    <property type="match status" value="1"/>
</dbReference>
<dbReference type="InterPro" id="IPR013656">
    <property type="entry name" value="PAS_4"/>
</dbReference>
<evidence type="ECO:0000256" key="8">
    <source>
        <dbReference type="ARBA" id="ARBA00023136"/>
    </source>
</evidence>
<dbReference type="Gene3D" id="3.30.565.10">
    <property type="entry name" value="Histidine kinase-like ATPase, C-terminal domain"/>
    <property type="match status" value="1"/>
</dbReference>
<keyword evidence="9" id="KW-1133">Transmembrane helix</keyword>
<dbReference type="PROSITE" id="PS50112">
    <property type="entry name" value="PAS"/>
    <property type="match status" value="1"/>
</dbReference>
<evidence type="ECO:0000313" key="12">
    <source>
        <dbReference type="EMBL" id="MBM6923134.1"/>
    </source>
</evidence>
<dbReference type="InterPro" id="IPR004358">
    <property type="entry name" value="Sig_transdc_His_kin-like_C"/>
</dbReference>
<keyword evidence="4" id="KW-0597">Phosphoprotein</keyword>
<dbReference type="Pfam" id="PF02518">
    <property type="entry name" value="HATPase_c"/>
    <property type="match status" value="1"/>
</dbReference>
<dbReference type="CDD" id="cd00130">
    <property type="entry name" value="PAS"/>
    <property type="match status" value="1"/>
</dbReference>
<sequence length="558" mass="61820">MYKRIFRSVCLTAFAVFIASLALIMGMLYQYFDGQLKEEIRTEANYLAHAVNISGEEYLTELSPGDKRITLIGADGTVLYDSESDPDTMDNHSQRDEVIAARKYGLGESVRYSDTLTEKTVYCAVRLDSGDILRVSDVQASTFTVLLSFAQPIFVVIIAVLILSAFAASRVSAGIVRPLNQMDLDSPSPVLEGYDELSPLFRRIEHQRATIEHQLEDAVKMREEFRMITENMSEGFLVIDRATNLLTYNTSALRLLGVKEGEVGRSVLELNRSEEFRGAIDEALAGGHAQRHMTIGGRTYSLIANPVHEGEEVIGAVIVLLDITEQEQREQLRREFTANVSHELKTPLTSISGFAELMKTGTVPQEDVVDFSARIYDEASRLIALVGDIIKLSELDEGGSFASAAEDVDLRALCEEIRDRLSPAAQARAVTFSVTGEEVRLHTSRKMLEEIIYNLCDNAVKYNRVGGKAEAVISRSEDQKVMLKIRDTGIGIPDEDQQRVFERFYRVDKSHSREIGGTGLGLSIVKHGAAALGIEIRLESREGVGTSVTLTFPPELIV</sequence>
<comment type="subcellular location">
    <subcellularLocation>
        <location evidence="2">Membrane</location>
    </subcellularLocation>
</comment>
<dbReference type="SUPFAM" id="SSF47384">
    <property type="entry name" value="Homodimeric domain of signal transducing histidine kinase"/>
    <property type="match status" value="1"/>
</dbReference>
<evidence type="ECO:0000259" key="10">
    <source>
        <dbReference type="PROSITE" id="PS50109"/>
    </source>
</evidence>
<protein>
    <recommendedName>
        <fullName evidence="3">histidine kinase</fullName>
        <ecNumber evidence="3">2.7.13.3</ecNumber>
    </recommendedName>
</protein>
<dbReference type="InterPro" id="IPR036890">
    <property type="entry name" value="HATPase_C_sf"/>
</dbReference>
<dbReference type="InterPro" id="IPR005467">
    <property type="entry name" value="His_kinase_dom"/>
</dbReference>
<evidence type="ECO:0000259" key="11">
    <source>
        <dbReference type="PROSITE" id="PS50112"/>
    </source>
</evidence>
<dbReference type="EC" id="2.7.13.3" evidence="3"/>
<dbReference type="PRINTS" id="PR00344">
    <property type="entry name" value="BCTRLSENSOR"/>
</dbReference>
<evidence type="ECO:0000256" key="7">
    <source>
        <dbReference type="ARBA" id="ARBA00023012"/>
    </source>
</evidence>
<feature type="transmembrane region" description="Helical" evidence="9">
    <location>
        <begin position="9"/>
        <end position="32"/>
    </location>
</feature>
<dbReference type="CDD" id="cd00075">
    <property type="entry name" value="HATPase"/>
    <property type="match status" value="1"/>
</dbReference>
<accession>A0ABS2GN52</accession>
<organism evidence="12 13">
    <name type="scientific">Hydrogenoanaerobacterium saccharovorans</name>
    <dbReference type="NCBI Taxonomy" id="474960"/>
    <lineage>
        <taxon>Bacteria</taxon>
        <taxon>Bacillati</taxon>
        <taxon>Bacillota</taxon>
        <taxon>Clostridia</taxon>
        <taxon>Eubacteriales</taxon>
        <taxon>Oscillospiraceae</taxon>
        <taxon>Hydrogenoanaerobacterium</taxon>
    </lineage>
</organism>
<evidence type="ECO:0000256" key="6">
    <source>
        <dbReference type="ARBA" id="ARBA00022777"/>
    </source>
</evidence>
<dbReference type="Proteomes" id="UP000724149">
    <property type="component" value="Unassembled WGS sequence"/>
</dbReference>
<name>A0ABS2GN52_9FIRM</name>
<keyword evidence="6" id="KW-0418">Kinase</keyword>
<feature type="transmembrane region" description="Helical" evidence="9">
    <location>
        <begin position="143"/>
        <end position="168"/>
    </location>
</feature>
<dbReference type="PROSITE" id="PS50109">
    <property type="entry name" value="HIS_KIN"/>
    <property type="match status" value="1"/>
</dbReference>
<evidence type="ECO:0000256" key="9">
    <source>
        <dbReference type="SAM" id="Phobius"/>
    </source>
</evidence>
<evidence type="ECO:0000256" key="4">
    <source>
        <dbReference type="ARBA" id="ARBA00022553"/>
    </source>
</evidence>
<dbReference type="InterPro" id="IPR003661">
    <property type="entry name" value="HisK_dim/P_dom"/>
</dbReference>
<dbReference type="Pfam" id="PF00512">
    <property type="entry name" value="HisKA"/>
    <property type="match status" value="1"/>
</dbReference>
<gene>
    <name evidence="12" type="ORF">H9X81_05440</name>
</gene>
<evidence type="ECO:0000256" key="2">
    <source>
        <dbReference type="ARBA" id="ARBA00004370"/>
    </source>
</evidence>
<dbReference type="SUPFAM" id="SSF55874">
    <property type="entry name" value="ATPase domain of HSP90 chaperone/DNA topoisomerase II/histidine kinase"/>
    <property type="match status" value="1"/>
</dbReference>
<evidence type="ECO:0000256" key="3">
    <source>
        <dbReference type="ARBA" id="ARBA00012438"/>
    </source>
</evidence>